<evidence type="ECO:0000256" key="2">
    <source>
        <dbReference type="ARBA" id="ARBA00022692"/>
    </source>
</evidence>
<dbReference type="InterPro" id="IPR039421">
    <property type="entry name" value="Type_1_exporter"/>
</dbReference>
<evidence type="ECO:0000256" key="7">
    <source>
        <dbReference type="SAM" id="Phobius"/>
    </source>
</evidence>
<evidence type="ECO:0000256" key="1">
    <source>
        <dbReference type="ARBA" id="ARBA00004651"/>
    </source>
</evidence>
<evidence type="ECO:0000313" key="10">
    <source>
        <dbReference type="Proteomes" id="UP000886858"/>
    </source>
</evidence>
<name>A0A9D2I7W7_9FIRM</name>
<feature type="transmembrane region" description="Helical" evidence="7">
    <location>
        <begin position="50"/>
        <end position="69"/>
    </location>
</feature>
<dbReference type="GO" id="GO:0005886">
    <property type="term" value="C:plasma membrane"/>
    <property type="evidence" value="ECO:0007669"/>
    <property type="project" value="UniProtKB-SubCell"/>
</dbReference>
<dbReference type="EMBL" id="DWYY01000138">
    <property type="protein sequence ID" value="HJA93970.1"/>
    <property type="molecule type" value="Genomic_DNA"/>
</dbReference>
<feature type="domain" description="ABC transporter" evidence="8">
    <location>
        <begin position="377"/>
        <end position="616"/>
    </location>
</feature>
<dbReference type="InterPro" id="IPR027417">
    <property type="entry name" value="P-loop_NTPase"/>
</dbReference>
<protein>
    <submittedName>
        <fullName evidence="9">ABC transporter ATP-binding protein/permease</fullName>
    </submittedName>
</protein>
<comment type="subcellular location">
    <subcellularLocation>
        <location evidence="1">Cell membrane</location>
        <topology evidence="1">Multi-pass membrane protein</topology>
    </subcellularLocation>
</comment>
<keyword evidence="4 9" id="KW-0067">ATP-binding</keyword>
<dbReference type="Gene3D" id="3.40.50.300">
    <property type="entry name" value="P-loop containing nucleotide triphosphate hydrolases"/>
    <property type="match status" value="1"/>
</dbReference>
<sequence length="623" mass="71809">MAELSGHIWNMVRKKNLKSCVGRSMRVEKRKEKKYKYLDFAWIPLKIMPLYVALLTVFTVICSLLPAYQTLAVSGFVDTVLRIFNGERAYNSIYLPIMQILVYMICINIMPSIRQLLDIKGRNRLSLFIKQEVAAKEERLEYGYLENSETRDLIHRVCPEAAENFWKGFHNIFDGIQLMINVVSLLAIIMSAAFWPGVAILAVSVPLFWAALRLGRTNYTLDREVKKLRRRYQYLHNVMTKREYASERFLFQYSGMLSQRYEKLFDQANRIETKTDIRRYRNMKSGSLVTLLLVCLICLILLPSLRSGKMSIGLFMAVVGAGFSLIQSMSWRLSETMYQYANGKEYLKDFSAFMHLEEKKDACARRKRMKDFVLEELEFQNVGFRYPGTEEDILKDCSFRLEGTKRYALVGRNGAGKSTIVKLIAGMYDTYEGRILVNGRDIRSYPFAERKGMAAVLFQDFSRYETSVRENITLGYEGKDTEERINGILKKLDLDEMVKELPFGLDTPLGRLEEGAVELSGGEWQKLALARLMYADAPVNLLDEPASALDPVAESKLYRLFASANAGRFCIYITHRLGAARIADEILVIADSHVSEQGTHEDLMERKNGIYRAMFEEQKQWYE</sequence>
<dbReference type="PROSITE" id="PS50893">
    <property type="entry name" value="ABC_TRANSPORTER_2"/>
    <property type="match status" value="1"/>
</dbReference>
<dbReference type="Pfam" id="PF00005">
    <property type="entry name" value="ABC_tran"/>
    <property type="match status" value="1"/>
</dbReference>
<accession>A0A9D2I7W7</accession>
<proteinExistence type="predicted"/>
<reference evidence="9" key="2">
    <citation type="submission" date="2021-04" db="EMBL/GenBank/DDBJ databases">
        <authorList>
            <person name="Gilroy R."/>
        </authorList>
    </citation>
    <scope>NUCLEOTIDE SEQUENCE</scope>
    <source>
        <strain evidence="9">CHK179-7159</strain>
    </source>
</reference>
<dbReference type="SUPFAM" id="SSF52540">
    <property type="entry name" value="P-loop containing nucleoside triphosphate hydrolases"/>
    <property type="match status" value="1"/>
</dbReference>
<dbReference type="PANTHER" id="PTHR43394:SF1">
    <property type="entry name" value="ATP-BINDING CASSETTE SUB-FAMILY B MEMBER 10, MITOCHONDRIAL"/>
    <property type="match status" value="1"/>
</dbReference>
<dbReference type="PROSITE" id="PS00211">
    <property type="entry name" value="ABC_TRANSPORTER_1"/>
    <property type="match status" value="1"/>
</dbReference>
<keyword evidence="6 7" id="KW-0472">Membrane</keyword>
<comment type="caution">
    <text evidence="9">The sequence shown here is derived from an EMBL/GenBank/DDBJ whole genome shotgun (WGS) entry which is preliminary data.</text>
</comment>
<dbReference type="SUPFAM" id="SSF90123">
    <property type="entry name" value="ABC transporter transmembrane region"/>
    <property type="match status" value="1"/>
</dbReference>
<feature type="transmembrane region" description="Helical" evidence="7">
    <location>
        <begin position="89"/>
        <end position="110"/>
    </location>
</feature>
<dbReference type="GO" id="GO:0016887">
    <property type="term" value="F:ATP hydrolysis activity"/>
    <property type="evidence" value="ECO:0007669"/>
    <property type="project" value="InterPro"/>
</dbReference>
<dbReference type="InterPro" id="IPR003439">
    <property type="entry name" value="ABC_transporter-like_ATP-bd"/>
</dbReference>
<evidence type="ECO:0000256" key="3">
    <source>
        <dbReference type="ARBA" id="ARBA00022741"/>
    </source>
</evidence>
<dbReference type="InterPro" id="IPR003593">
    <property type="entry name" value="AAA+_ATPase"/>
</dbReference>
<dbReference type="InterPro" id="IPR036640">
    <property type="entry name" value="ABC1_TM_sf"/>
</dbReference>
<dbReference type="SMART" id="SM00382">
    <property type="entry name" value="AAA"/>
    <property type="match status" value="1"/>
</dbReference>
<dbReference type="AlphaFoldDB" id="A0A9D2I7W7"/>
<evidence type="ECO:0000256" key="5">
    <source>
        <dbReference type="ARBA" id="ARBA00022989"/>
    </source>
</evidence>
<evidence type="ECO:0000259" key="8">
    <source>
        <dbReference type="PROSITE" id="PS50893"/>
    </source>
</evidence>
<reference evidence="9" key="1">
    <citation type="journal article" date="2021" name="PeerJ">
        <title>Extensive microbial diversity within the chicken gut microbiome revealed by metagenomics and culture.</title>
        <authorList>
            <person name="Gilroy R."/>
            <person name="Ravi A."/>
            <person name="Getino M."/>
            <person name="Pursley I."/>
            <person name="Horton D.L."/>
            <person name="Alikhan N.F."/>
            <person name="Baker D."/>
            <person name="Gharbi K."/>
            <person name="Hall N."/>
            <person name="Watson M."/>
            <person name="Adriaenssens E.M."/>
            <person name="Foster-Nyarko E."/>
            <person name="Jarju S."/>
            <person name="Secka A."/>
            <person name="Antonio M."/>
            <person name="Oren A."/>
            <person name="Chaudhuri R.R."/>
            <person name="La Ragione R."/>
            <person name="Hildebrand F."/>
            <person name="Pallen M.J."/>
        </authorList>
    </citation>
    <scope>NUCLEOTIDE SEQUENCE</scope>
    <source>
        <strain evidence="9">CHK179-7159</strain>
    </source>
</reference>
<feature type="transmembrane region" description="Helical" evidence="7">
    <location>
        <begin position="311"/>
        <end position="331"/>
    </location>
</feature>
<gene>
    <name evidence="9" type="ORF">H9717_12825</name>
</gene>
<keyword evidence="2 7" id="KW-0812">Transmembrane</keyword>
<evidence type="ECO:0000313" key="9">
    <source>
        <dbReference type="EMBL" id="HJA93970.1"/>
    </source>
</evidence>
<evidence type="ECO:0000256" key="4">
    <source>
        <dbReference type="ARBA" id="ARBA00022840"/>
    </source>
</evidence>
<keyword evidence="5 7" id="KW-1133">Transmembrane helix</keyword>
<dbReference type="PANTHER" id="PTHR43394">
    <property type="entry name" value="ATP-DEPENDENT PERMEASE MDL1, MITOCHONDRIAL"/>
    <property type="match status" value="1"/>
</dbReference>
<keyword evidence="3" id="KW-0547">Nucleotide-binding</keyword>
<organism evidence="9 10">
    <name type="scientific">Candidatus Eisenbergiella merdipullorum</name>
    <dbReference type="NCBI Taxonomy" id="2838553"/>
    <lineage>
        <taxon>Bacteria</taxon>
        <taxon>Bacillati</taxon>
        <taxon>Bacillota</taxon>
        <taxon>Clostridia</taxon>
        <taxon>Lachnospirales</taxon>
        <taxon>Lachnospiraceae</taxon>
        <taxon>Eisenbergiella</taxon>
    </lineage>
</organism>
<dbReference type="GO" id="GO:0015421">
    <property type="term" value="F:ABC-type oligopeptide transporter activity"/>
    <property type="evidence" value="ECO:0007669"/>
    <property type="project" value="TreeGrafter"/>
</dbReference>
<feature type="transmembrane region" description="Helical" evidence="7">
    <location>
        <begin position="288"/>
        <end position="305"/>
    </location>
</feature>
<evidence type="ECO:0000256" key="6">
    <source>
        <dbReference type="ARBA" id="ARBA00023136"/>
    </source>
</evidence>
<dbReference type="Gene3D" id="1.20.1560.10">
    <property type="entry name" value="ABC transporter type 1, transmembrane domain"/>
    <property type="match status" value="1"/>
</dbReference>
<dbReference type="InterPro" id="IPR017871">
    <property type="entry name" value="ABC_transporter-like_CS"/>
</dbReference>
<dbReference type="GO" id="GO:0005524">
    <property type="term" value="F:ATP binding"/>
    <property type="evidence" value="ECO:0007669"/>
    <property type="project" value="UniProtKB-KW"/>
</dbReference>
<dbReference type="Proteomes" id="UP000886858">
    <property type="component" value="Unassembled WGS sequence"/>
</dbReference>